<gene>
    <name evidence="2" type="ORF">ACFQFQ_15955</name>
</gene>
<organism evidence="2 3">
    <name type="scientific">Sulfitobacter porphyrae</name>
    <dbReference type="NCBI Taxonomy" id="1246864"/>
    <lineage>
        <taxon>Bacteria</taxon>
        <taxon>Pseudomonadati</taxon>
        <taxon>Pseudomonadota</taxon>
        <taxon>Alphaproteobacteria</taxon>
        <taxon>Rhodobacterales</taxon>
        <taxon>Roseobacteraceae</taxon>
        <taxon>Sulfitobacter</taxon>
    </lineage>
</organism>
<dbReference type="Proteomes" id="UP001596353">
    <property type="component" value="Unassembled WGS sequence"/>
</dbReference>
<sequence length="116" mass="13122">MTKIEFLCPPDLLGRIPAPQPAAKFLPEWFRDLDREMDMRDAHGLPGLTVRACLPVADVMAQGWIIPTPFDIWTVVDPQTRAMEFRWASDLPFAPIDAHHPGQIGAEYPPFEGRSR</sequence>
<accession>A0ABW2B4L3</accession>
<reference evidence="3" key="1">
    <citation type="journal article" date="2019" name="Int. J. Syst. Evol. Microbiol.">
        <title>The Global Catalogue of Microorganisms (GCM) 10K type strain sequencing project: providing services to taxonomists for standard genome sequencing and annotation.</title>
        <authorList>
            <consortium name="The Broad Institute Genomics Platform"/>
            <consortium name="The Broad Institute Genome Sequencing Center for Infectious Disease"/>
            <person name="Wu L."/>
            <person name="Ma J."/>
        </authorList>
    </citation>
    <scope>NUCLEOTIDE SEQUENCE [LARGE SCALE GENOMIC DNA]</scope>
    <source>
        <strain evidence="3">CCUG 66188</strain>
    </source>
</reference>
<name>A0ABW2B4L3_9RHOB</name>
<keyword evidence="3" id="KW-1185">Reference proteome</keyword>
<feature type="region of interest" description="Disordered" evidence="1">
    <location>
        <begin position="97"/>
        <end position="116"/>
    </location>
</feature>
<evidence type="ECO:0000313" key="3">
    <source>
        <dbReference type="Proteomes" id="UP001596353"/>
    </source>
</evidence>
<dbReference type="EMBL" id="JBHSWG010000001">
    <property type="protein sequence ID" value="MFC6760650.1"/>
    <property type="molecule type" value="Genomic_DNA"/>
</dbReference>
<evidence type="ECO:0000313" key="2">
    <source>
        <dbReference type="EMBL" id="MFC6760650.1"/>
    </source>
</evidence>
<protein>
    <submittedName>
        <fullName evidence="2">Uncharacterized protein</fullName>
    </submittedName>
</protein>
<evidence type="ECO:0000256" key="1">
    <source>
        <dbReference type="SAM" id="MobiDB-lite"/>
    </source>
</evidence>
<proteinExistence type="predicted"/>
<comment type="caution">
    <text evidence="2">The sequence shown here is derived from an EMBL/GenBank/DDBJ whole genome shotgun (WGS) entry which is preliminary data.</text>
</comment>